<evidence type="ECO:0000313" key="9">
    <source>
        <dbReference type="Proteomes" id="UP000242188"/>
    </source>
</evidence>
<evidence type="ECO:0000256" key="3">
    <source>
        <dbReference type="ARBA" id="ARBA00022833"/>
    </source>
</evidence>
<dbReference type="PANTHER" id="PTHR22663:SF17">
    <property type="entry name" value="RING FINGER PROTEIN NARYA-RELATED"/>
    <property type="match status" value="1"/>
</dbReference>
<feature type="region of interest" description="Disordered" evidence="6">
    <location>
        <begin position="139"/>
        <end position="192"/>
    </location>
</feature>
<protein>
    <recommendedName>
        <fullName evidence="7">RING-type domain-containing protein</fullName>
    </recommendedName>
</protein>
<keyword evidence="9" id="KW-1185">Reference proteome</keyword>
<feature type="region of interest" description="Disordered" evidence="6">
    <location>
        <begin position="223"/>
        <end position="243"/>
    </location>
</feature>
<dbReference type="AlphaFoldDB" id="A0A210PJA5"/>
<keyword evidence="4" id="KW-0469">Meiosis</keyword>
<evidence type="ECO:0000256" key="2">
    <source>
        <dbReference type="ARBA" id="ARBA00022771"/>
    </source>
</evidence>
<gene>
    <name evidence="8" type="ORF">KP79_PYT03106</name>
</gene>
<reference evidence="8 9" key="1">
    <citation type="journal article" date="2017" name="Nat. Ecol. Evol.">
        <title>Scallop genome provides insights into evolution of bilaterian karyotype and development.</title>
        <authorList>
            <person name="Wang S."/>
            <person name="Zhang J."/>
            <person name="Jiao W."/>
            <person name="Li J."/>
            <person name="Xun X."/>
            <person name="Sun Y."/>
            <person name="Guo X."/>
            <person name="Huan P."/>
            <person name="Dong B."/>
            <person name="Zhang L."/>
            <person name="Hu X."/>
            <person name="Sun X."/>
            <person name="Wang J."/>
            <person name="Zhao C."/>
            <person name="Wang Y."/>
            <person name="Wang D."/>
            <person name="Huang X."/>
            <person name="Wang R."/>
            <person name="Lv J."/>
            <person name="Li Y."/>
            <person name="Zhang Z."/>
            <person name="Liu B."/>
            <person name="Lu W."/>
            <person name="Hui Y."/>
            <person name="Liang J."/>
            <person name="Zhou Z."/>
            <person name="Hou R."/>
            <person name="Li X."/>
            <person name="Liu Y."/>
            <person name="Li H."/>
            <person name="Ning X."/>
            <person name="Lin Y."/>
            <person name="Zhao L."/>
            <person name="Xing Q."/>
            <person name="Dou J."/>
            <person name="Li Y."/>
            <person name="Mao J."/>
            <person name="Guo H."/>
            <person name="Dou H."/>
            <person name="Li T."/>
            <person name="Mu C."/>
            <person name="Jiang W."/>
            <person name="Fu Q."/>
            <person name="Fu X."/>
            <person name="Miao Y."/>
            <person name="Liu J."/>
            <person name="Yu Q."/>
            <person name="Li R."/>
            <person name="Liao H."/>
            <person name="Li X."/>
            <person name="Kong Y."/>
            <person name="Jiang Z."/>
            <person name="Chourrout D."/>
            <person name="Li R."/>
            <person name="Bao Z."/>
        </authorList>
    </citation>
    <scope>NUCLEOTIDE SEQUENCE [LARGE SCALE GENOMIC DNA]</scope>
    <source>
        <strain evidence="8 9">PY_sf001</strain>
    </source>
</reference>
<evidence type="ECO:0000256" key="5">
    <source>
        <dbReference type="PROSITE-ProRule" id="PRU00175"/>
    </source>
</evidence>
<evidence type="ECO:0000259" key="7">
    <source>
        <dbReference type="PROSITE" id="PS50089"/>
    </source>
</evidence>
<dbReference type="OrthoDB" id="2535391at2759"/>
<keyword evidence="2 5" id="KW-0863">Zinc-finger</keyword>
<dbReference type="InterPro" id="IPR017907">
    <property type="entry name" value="Znf_RING_CS"/>
</dbReference>
<dbReference type="GO" id="GO:0007131">
    <property type="term" value="P:reciprocal meiotic recombination"/>
    <property type="evidence" value="ECO:0007669"/>
    <property type="project" value="InterPro"/>
</dbReference>
<accession>A0A210PJA5</accession>
<dbReference type="SUPFAM" id="SSF57850">
    <property type="entry name" value="RING/U-box"/>
    <property type="match status" value="1"/>
</dbReference>
<dbReference type="InterPro" id="IPR013083">
    <property type="entry name" value="Znf_RING/FYVE/PHD"/>
</dbReference>
<dbReference type="EMBL" id="NEDP02076567">
    <property type="protein sequence ID" value="OWF36567.1"/>
    <property type="molecule type" value="Genomic_DNA"/>
</dbReference>
<sequence length="269" mass="30208">MDWLHCNTCFHQPGDGGKFLLTSCGHIYCEKCIDQVTNGKCKMCGTACTTIPLSGQMKPDVELFFTNPMDLLKKEFRKIIQVMDFQHNQRRRFFSYLMDKLHRQQNVMEKCQRAIRASHDLEREMSKLREENSYLKRLMNERESRHIASTTNRSHGRRSGNSSPVYRSSPSSSPQMISSGRSQSQTQLSQTQLSQAVSQASFIGLPRSANAYTNFGSTVSRVSVRTPPSGGRIGTVGDTPSPRRYTVPATPKSVPHPIAFGSLLTPSPM</sequence>
<evidence type="ECO:0000256" key="6">
    <source>
        <dbReference type="SAM" id="MobiDB-lite"/>
    </source>
</evidence>
<dbReference type="GO" id="GO:0019789">
    <property type="term" value="F:SUMO transferase activity"/>
    <property type="evidence" value="ECO:0007669"/>
    <property type="project" value="InterPro"/>
</dbReference>
<feature type="domain" description="RING-type" evidence="7">
    <location>
        <begin position="6"/>
        <end position="44"/>
    </location>
</feature>
<dbReference type="GO" id="GO:0008270">
    <property type="term" value="F:zinc ion binding"/>
    <property type="evidence" value="ECO:0007669"/>
    <property type="project" value="UniProtKB-KW"/>
</dbReference>
<feature type="compositionally biased region" description="Low complexity" evidence="6">
    <location>
        <begin position="159"/>
        <end position="192"/>
    </location>
</feature>
<comment type="caution">
    <text evidence="8">The sequence shown here is derived from an EMBL/GenBank/DDBJ whole genome shotgun (WGS) entry which is preliminary data.</text>
</comment>
<evidence type="ECO:0000256" key="1">
    <source>
        <dbReference type="ARBA" id="ARBA00022723"/>
    </source>
</evidence>
<dbReference type="PANTHER" id="PTHR22663">
    <property type="entry name" value="RING FINGER PROTEIN NARYA-RELATED"/>
    <property type="match status" value="1"/>
</dbReference>
<dbReference type="PROSITE" id="PS00518">
    <property type="entry name" value="ZF_RING_1"/>
    <property type="match status" value="1"/>
</dbReference>
<dbReference type="GO" id="GO:0016925">
    <property type="term" value="P:protein sumoylation"/>
    <property type="evidence" value="ECO:0007669"/>
    <property type="project" value="TreeGrafter"/>
</dbReference>
<dbReference type="InterPro" id="IPR042123">
    <property type="entry name" value="Zip3/RNF212-like"/>
</dbReference>
<evidence type="ECO:0000256" key="4">
    <source>
        <dbReference type="ARBA" id="ARBA00023254"/>
    </source>
</evidence>
<dbReference type="InterPro" id="IPR001841">
    <property type="entry name" value="Znf_RING"/>
</dbReference>
<dbReference type="CDD" id="cd16560">
    <property type="entry name" value="RING-HC_RNF212-like"/>
    <property type="match status" value="1"/>
</dbReference>
<evidence type="ECO:0000313" key="8">
    <source>
        <dbReference type="EMBL" id="OWF36567.1"/>
    </source>
</evidence>
<dbReference type="STRING" id="6573.A0A210PJA5"/>
<proteinExistence type="predicted"/>
<organism evidence="8 9">
    <name type="scientific">Mizuhopecten yessoensis</name>
    <name type="common">Japanese scallop</name>
    <name type="synonym">Patinopecten yessoensis</name>
    <dbReference type="NCBI Taxonomy" id="6573"/>
    <lineage>
        <taxon>Eukaryota</taxon>
        <taxon>Metazoa</taxon>
        <taxon>Spiralia</taxon>
        <taxon>Lophotrochozoa</taxon>
        <taxon>Mollusca</taxon>
        <taxon>Bivalvia</taxon>
        <taxon>Autobranchia</taxon>
        <taxon>Pteriomorphia</taxon>
        <taxon>Pectinida</taxon>
        <taxon>Pectinoidea</taxon>
        <taxon>Pectinidae</taxon>
        <taxon>Mizuhopecten</taxon>
    </lineage>
</organism>
<dbReference type="PROSITE" id="PS50089">
    <property type="entry name" value="ZF_RING_2"/>
    <property type="match status" value="1"/>
</dbReference>
<name>A0A210PJA5_MIZYE</name>
<dbReference type="Gene3D" id="3.30.40.10">
    <property type="entry name" value="Zinc/RING finger domain, C3HC4 (zinc finger)"/>
    <property type="match status" value="1"/>
</dbReference>
<keyword evidence="1" id="KW-0479">Metal-binding</keyword>
<dbReference type="GO" id="GO:0007129">
    <property type="term" value="P:homologous chromosome pairing at meiosis"/>
    <property type="evidence" value="ECO:0007669"/>
    <property type="project" value="TreeGrafter"/>
</dbReference>
<dbReference type="Pfam" id="PF14634">
    <property type="entry name" value="zf-RING_5"/>
    <property type="match status" value="1"/>
</dbReference>
<dbReference type="Proteomes" id="UP000242188">
    <property type="component" value="Unassembled WGS sequence"/>
</dbReference>
<keyword evidence="3" id="KW-0862">Zinc</keyword>
<dbReference type="GO" id="GO:0000795">
    <property type="term" value="C:synaptonemal complex"/>
    <property type="evidence" value="ECO:0007669"/>
    <property type="project" value="InterPro"/>
</dbReference>